<organism evidence="1 2">
    <name type="scientific">Antrodiella citrinella</name>
    <dbReference type="NCBI Taxonomy" id="2447956"/>
    <lineage>
        <taxon>Eukaryota</taxon>
        <taxon>Fungi</taxon>
        <taxon>Dikarya</taxon>
        <taxon>Basidiomycota</taxon>
        <taxon>Agaricomycotina</taxon>
        <taxon>Agaricomycetes</taxon>
        <taxon>Polyporales</taxon>
        <taxon>Steccherinaceae</taxon>
        <taxon>Antrodiella</taxon>
    </lineage>
</organism>
<sequence length="216" mass="24327">MSHHATATLSQHPVFPTSPPIVTNYSILTFARPPILKRMSVPQKSWQPPQKRKLKYCEPLERIHFDLVGAHASYGVPIALVTNQGCHQPVAAMVQGAEDLVCEGLDTLIFRILWPGYEHVDWNRHLSLPAGQITRGKLMEHIIDYLFAYFTTMSATPVNASRKVWTIGYNPGQWSMENIILCGVYPVHGNVFQADLQLCFPHQAKVDRGDGQDRLT</sequence>
<reference evidence="1 2" key="1">
    <citation type="submission" date="2019-02" db="EMBL/GenBank/DDBJ databases">
        <title>Genome sequencing of the rare red list fungi Antrodiella citrinella (Flaviporus citrinellus).</title>
        <authorList>
            <person name="Buettner E."/>
            <person name="Kellner H."/>
        </authorList>
    </citation>
    <scope>NUCLEOTIDE SEQUENCE [LARGE SCALE GENOMIC DNA]</scope>
    <source>
        <strain evidence="1 2">DSM 108506</strain>
    </source>
</reference>
<accession>A0A4S4MN17</accession>
<comment type="caution">
    <text evidence="1">The sequence shown here is derived from an EMBL/GenBank/DDBJ whole genome shotgun (WGS) entry which is preliminary data.</text>
</comment>
<dbReference type="Proteomes" id="UP000308730">
    <property type="component" value="Unassembled WGS sequence"/>
</dbReference>
<dbReference type="OrthoDB" id="3269405at2759"/>
<evidence type="ECO:0000313" key="2">
    <source>
        <dbReference type="Proteomes" id="UP000308730"/>
    </source>
</evidence>
<dbReference type="AlphaFoldDB" id="A0A4S4MN17"/>
<name>A0A4S4MN17_9APHY</name>
<proteinExistence type="predicted"/>
<gene>
    <name evidence="1" type="ORF">EUX98_g7511</name>
</gene>
<evidence type="ECO:0000313" key="1">
    <source>
        <dbReference type="EMBL" id="THH26677.1"/>
    </source>
</evidence>
<keyword evidence="2" id="KW-1185">Reference proteome</keyword>
<dbReference type="EMBL" id="SGPM01000321">
    <property type="protein sequence ID" value="THH26677.1"/>
    <property type="molecule type" value="Genomic_DNA"/>
</dbReference>
<protein>
    <submittedName>
        <fullName evidence="1">Uncharacterized protein</fullName>
    </submittedName>
</protein>